<dbReference type="GO" id="GO:0051213">
    <property type="term" value="F:dioxygenase activity"/>
    <property type="evidence" value="ECO:0007669"/>
    <property type="project" value="UniProtKB-KW"/>
</dbReference>
<dbReference type="GO" id="GO:0020037">
    <property type="term" value="F:heme binding"/>
    <property type="evidence" value="ECO:0007669"/>
    <property type="project" value="InterPro"/>
</dbReference>
<name>A0A1Y2FTZ5_9BASI</name>
<proteinExistence type="predicted"/>
<dbReference type="InterPro" id="IPR050783">
    <property type="entry name" value="Oxylipin_biosynth_metab"/>
</dbReference>
<dbReference type="PROSITE" id="PS50292">
    <property type="entry name" value="PEROXIDASE_3"/>
    <property type="match status" value="1"/>
</dbReference>
<keyword evidence="1 5" id="KW-0479">Metal-binding</keyword>
<keyword evidence="7" id="KW-1185">Reference proteome</keyword>
<dbReference type="Gene3D" id="1.10.640.10">
    <property type="entry name" value="Haem peroxidase domain superfamily, animal type"/>
    <property type="match status" value="1"/>
</dbReference>
<gene>
    <name evidence="6" type="ORF">BCR35DRAFT_277290</name>
</gene>
<dbReference type="GO" id="GO:0006979">
    <property type="term" value="P:response to oxidative stress"/>
    <property type="evidence" value="ECO:0007669"/>
    <property type="project" value="InterPro"/>
</dbReference>
<evidence type="ECO:0000313" key="6">
    <source>
        <dbReference type="EMBL" id="ORY87419.1"/>
    </source>
</evidence>
<evidence type="ECO:0000313" key="7">
    <source>
        <dbReference type="Proteomes" id="UP000193467"/>
    </source>
</evidence>
<keyword evidence="2" id="KW-0223">Dioxygenase</keyword>
<dbReference type="PANTHER" id="PTHR11903:SF37">
    <property type="entry name" value="PSI-PRODUCING OXYGENASE A"/>
    <property type="match status" value="1"/>
</dbReference>
<accession>A0A1Y2FTZ5</accession>
<evidence type="ECO:0000256" key="3">
    <source>
        <dbReference type="ARBA" id="ARBA00023002"/>
    </source>
</evidence>
<dbReference type="EMBL" id="MCGR01000013">
    <property type="protein sequence ID" value="ORY87419.1"/>
    <property type="molecule type" value="Genomic_DNA"/>
</dbReference>
<comment type="caution">
    <text evidence="6">The sequence shown here is derived from an EMBL/GenBank/DDBJ whole genome shotgun (WGS) entry which is preliminary data.</text>
</comment>
<dbReference type="InterPro" id="IPR037120">
    <property type="entry name" value="Haem_peroxidase_sf_animal"/>
</dbReference>
<dbReference type="PANTHER" id="PTHR11903">
    <property type="entry name" value="PROSTAGLANDIN G/H SYNTHASE"/>
    <property type="match status" value="1"/>
</dbReference>
<dbReference type="InterPro" id="IPR019791">
    <property type="entry name" value="Haem_peroxidase_animal"/>
</dbReference>
<dbReference type="GO" id="GO:0046872">
    <property type="term" value="F:metal ion binding"/>
    <property type="evidence" value="ECO:0007669"/>
    <property type="project" value="UniProtKB-KW"/>
</dbReference>
<feature type="non-terminal residue" evidence="6">
    <location>
        <position position="578"/>
    </location>
</feature>
<reference evidence="6 7" key="1">
    <citation type="submission" date="2016-07" db="EMBL/GenBank/DDBJ databases">
        <title>Pervasive Adenine N6-methylation of Active Genes in Fungi.</title>
        <authorList>
            <consortium name="DOE Joint Genome Institute"/>
            <person name="Mondo S.J."/>
            <person name="Dannebaum R.O."/>
            <person name="Kuo R.C."/>
            <person name="Labutti K."/>
            <person name="Haridas S."/>
            <person name="Kuo A."/>
            <person name="Salamov A."/>
            <person name="Ahrendt S.R."/>
            <person name="Lipzen A."/>
            <person name="Sullivan W."/>
            <person name="Andreopoulos W.B."/>
            <person name="Clum A."/>
            <person name="Lindquist E."/>
            <person name="Daum C."/>
            <person name="Ramamoorthy G.K."/>
            <person name="Gryganskyi A."/>
            <person name="Culley D."/>
            <person name="Magnuson J.K."/>
            <person name="James T.Y."/>
            <person name="O'Malley M.A."/>
            <person name="Stajich J.E."/>
            <person name="Spatafora J.W."/>
            <person name="Visel A."/>
            <person name="Grigoriev I.V."/>
        </authorList>
    </citation>
    <scope>NUCLEOTIDE SEQUENCE [LARGE SCALE GENOMIC DNA]</scope>
    <source>
        <strain evidence="6 7">62-1032</strain>
    </source>
</reference>
<dbReference type="GO" id="GO:0004601">
    <property type="term" value="F:peroxidase activity"/>
    <property type="evidence" value="ECO:0007669"/>
    <property type="project" value="UniProtKB-KW"/>
</dbReference>
<dbReference type="AlphaFoldDB" id="A0A1Y2FTZ5"/>
<protein>
    <submittedName>
        <fullName evidence="6">Heme peroxidase</fullName>
    </submittedName>
</protein>
<keyword evidence="5" id="KW-0349">Heme</keyword>
<sequence length="578" mass="64466">MLLEQVVIMLSTLPPNSVIGTSLTNTLIRFLWADLDHPPVAYVGANRYRQADGSGNSPWDVQLGASHTAYARSVPPMHPLPPNLPDPGTLFDALLKRDEFVPHPSGISSLLFNFATTIIHSCFQTSLADPNINEASSYLDLSIFYGNNQDEQNKVRTGKLGLMHPDVVSSSRLFLMPAAVTTLAVVFTRNHNLIAEKLLGINEGDHPDVVKYKEDTEKDPKGLVQQDEDLFQTARLVNCGWFLNVIFQDYIRAILNINRSNSLWSLVPTGVIRPPLQGPFPRGVGNAVAVEFNILYRWHAAISAQDEEWIEMEMKKWGPRGKQPVDYTEEDFFTVYFNMTKALGESQFSPLLLRERWNIPGIKRKSDGYFEDRDLVNILSAATKNVAGAFKARGSPAAMRIIDMMGISAARSTWGTCSLNEFRKFLGLEQFTQFKQWNSDPKIIDIASQLYTHVDNIELFPGLLAEEAKPSMPGSGLGPGYTVSRAILSDAAALVRGDRYLTLPRLSNSMNANNFTVYQFEELTPDLEGGSFGGVLGKLFMRVFPEQYSFNSAYALFAFSTPATTEDILRKLGIKQQY</sequence>
<evidence type="ECO:0000256" key="5">
    <source>
        <dbReference type="PIRSR" id="PIRSR619791-2"/>
    </source>
</evidence>
<evidence type="ECO:0000256" key="4">
    <source>
        <dbReference type="ARBA" id="ARBA00023004"/>
    </source>
</evidence>
<dbReference type="OrthoDB" id="823504at2759"/>
<evidence type="ECO:0000256" key="1">
    <source>
        <dbReference type="ARBA" id="ARBA00022723"/>
    </source>
</evidence>
<dbReference type="GO" id="GO:0006631">
    <property type="term" value="P:fatty acid metabolic process"/>
    <property type="evidence" value="ECO:0007669"/>
    <property type="project" value="UniProtKB-ARBA"/>
</dbReference>
<dbReference type="STRING" id="106004.A0A1Y2FTZ5"/>
<dbReference type="InParanoid" id="A0A1Y2FTZ5"/>
<dbReference type="InterPro" id="IPR010255">
    <property type="entry name" value="Haem_peroxidase_sf"/>
</dbReference>
<evidence type="ECO:0000256" key="2">
    <source>
        <dbReference type="ARBA" id="ARBA00022964"/>
    </source>
</evidence>
<dbReference type="Pfam" id="PF03098">
    <property type="entry name" value="An_peroxidase"/>
    <property type="match status" value="2"/>
</dbReference>
<feature type="binding site" description="axial binding residue" evidence="5">
    <location>
        <position position="299"/>
    </location>
    <ligand>
        <name>heme b</name>
        <dbReference type="ChEBI" id="CHEBI:60344"/>
    </ligand>
    <ligandPart>
        <name>Fe</name>
        <dbReference type="ChEBI" id="CHEBI:18248"/>
    </ligandPart>
</feature>
<keyword evidence="6" id="KW-0575">Peroxidase</keyword>
<dbReference type="Proteomes" id="UP000193467">
    <property type="component" value="Unassembled WGS sequence"/>
</dbReference>
<organism evidence="6 7">
    <name type="scientific">Leucosporidium creatinivorum</name>
    <dbReference type="NCBI Taxonomy" id="106004"/>
    <lineage>
        <taxon>Eukaryota</taxon>
        <taxon>Fungi</taxon>
        <taxon>Dikarya</taxon>
        <taxon>Basidiomycota</taxon>
        <taxon>Pucciniomycotina</taxon>
        <taxon>Microbotryomycetes</taxon>
        <taxon>Leucosporidiales</taxon>
        <taxon>Leucosporidium</taxon>
    </lineage>
</organism>
<keyword evidence="4 5" id="KW-0408">Iron</keyword>
<dbReference type="SUPFAM" id="SSF48113">
    <property type="entry name" value="Heme-dependent peroxidases"/>
    <property type="match status" value="1"/>
</dbReference>
<keyword evidence="3" id="KW-0560">Oxidoreductase</keyword>